<organism evidence="8 9">
    <name type="scientific">Sphingobacterium bovistauri</name>
    <dbReference type="NCBI Taxonomy" id="2781959"/>
    <lineage>
        <taxon>Bacteria</taxon>
        <taxon>Pseudomonadati</taxon>
        <taxon>Bacteroidota</taxon>
        <taxon>Sphingobacteriia</taxon>
        <taxon>Sphingobacteriales</taxon>
        <taxon>Sphingobacteriaceae</taxon>
        <taxon>Sphingobacterium</taxon>
    </lineage>
</organism>
<keyword evidence="5 7" id="KW-1133">Transmembrane helix</keyword>
<dbReference type="RefSeq" id="WP_225551243.1">
    <property type="nucleotide sequence ID" value="NZ_JADEYP010000002.1"/>
</dbReference>
<reference evidence="8" key="1">
    <citation type="submission" date="2020-10" db="EMBL/GenBank/DDBJ databases">
        <authorList>
            <person name="Lu T."/>
            <person name="Wang Q."/>
            <person name="Han X."/>
        </authorList>
    </citation>
    <scope>NUCLEOTIDE SEQUENCE</scope>
    <source>
        <strain evidence="8">WQ 366</strain>
    </source>
</reference>
<keyword evidence="4 7" id="KW-0812">Transmembrane</keyword>
<evidence type="ECO:0000256" key="4">
    <source>
        <dbReference type="ARBA" id="ARBA00022692"/>
    </source>
</evidence>
<proteinExistence type="inferred from homology"/>
<gene>
    <name evidence="8" type="ORF">IPZ78_01925</name>
</gene>
<dbReference type="EMBL" id="JADEYP010000002">
    <property type="protein sequence ID" value="MCA5003905.1"/>
    <property type="molecule type" value="Genomic_DNA"/>
</dbReference>
<comment type="similarity">
    <text evidence="2">Belongs to the DoxX family.</text>
</comment>
<keyword evidence="6 7" id="KW-0472">Membrane</keyword>
<name>A0ABS7Z162_9SPHI</name>
<evidence type="ECO:0000256" key="6">
    <source>
        <dbReference type="ARBA" id="ARBA00023136"/>
    </source>
</evidence>
<dbReference type="Proteomes" id="UP001165302">
    <property type="component" value="Unassembled WGS sequence"/>
</dbReference>
<sequence>MSRSTSHIRKDIGLLIIRIAIGTSMLAFHGIPKILRGVESWEKIGSAMHNIGITFMTPAWGFIAILTETIGSILIIIGLFTRPTAIVLAITMLIAFISHLSKGDSFAGSSHPLELMFIFIALAIARAGKFSIDKK</sequence>
<feature type="transmembrane region" description="Helical" evidence="7">
    <location>
        <begin position="51"/>
        <end position="77"/>
    </location>
</feature>
<feature type="transmembrane region" description="Helical" evidence="7">
    <location>
        <begin position="12"/>
        <end position="31"/>
    </location>
</feature>
<evidence type="ECO:0000256" key="1">
    <source>
        <dbReference type="ARBA" id="ARBA00004651"/>
    </source>
</evidence>
<feature type="transmembrane region" description="Helical" evidence="7">
    <location>
        <begin position="113"/>
        <end position="132"/>
    </location>
</feature>
<dbReference type="PANTHER" id="PTHR33452:SF1">
    <property type="entry name" value="INNER MEMBRANE PROTEIN YPHA-RELATED"/>
    <property type="match status" value="1"/>
</dbReference>
<dbReference type="PANTHER" id="PTHR33452">
    <property type="entry name" value="OXIDOREDUCTASE CATD-RELATED"/>
    <property type="match status" value="1"/>
</dbReference>
<keyword evidence="9" id="KW-1185">Reference proteome</keyword>
<evidence type="ECO:0000256" key="7">
    <source>
        <dbReference type="SAM" id="Phobius"/>
    </source>
</evidence>
<evidence type="ECO:0000313" key="8">
    <source>
        <dbReference type="EMBL" id="MCA5003905.1"/>
    </source>
</evidence>
<evidence type="ECO:0000256" key="5">
    <source>
        <dbReference type="ARBA" id="ARBA00022989"/>
    </source>
</evidence>
<comment type="caution">
    <text evidence="8">The sequence shown here is derived from an EMBL/GenBank/DDBJ whole genome shotgun (WGS) entry which is preliminary data.</text>
</comment>
<evidence type="ECO:0000313" key="9">
    <source>
        <dbReference type="Proteomes" id="UP001165302"/>
    </source>
</evidence>
<dbReference type="InterPro" id="IPR032808">
    <property type="entry name" value="DoxX"/>
</dbReference>
<evidence type="ECO:0000256" key="2">
    <source>
        <dbReference type="ARBA" id="ARBA00006679"/>
    </source>
</evidence>
<comment type="subcellular location">
    <subcellularLocation>
        <location evidence="1">Cell membrane</location>
        <topology evidence="1">Multi-pass membrane protein</topology>
    </subcellularLocation>
</comment>
<dbReference type="Pfam" id="PF07681">
    <property type="entry name" value="DoxX"/>
    <property type="match status" value="1"/>
</dbReference>
<keyword evidence="3" id="KW-1003">Cell membrane</keyword>
<accession>A0ABS7Z162</accession>
<dbReference type="InterPro" id="IPR051907">
    <property type="entry name" value="DoxX-like_oxidoreductase"/>
</dbReference>
<protein>
    <submittedName>
        <fullName evidence="8">DoxX family protein</fullName>
    </submittedName>
</protein>
<feature type="transmembrane region" description="Helical" evidence="7">
    <location>
        <begin position="84"/>
        <end position="101"/>
    </location>
</feature>
<evidence type="ECO:0000256" key="3">
    <source>
        <dbReference type="ARBA" id="ARBA00022475"/>
    </source>
</evidence>